<keyword evidence="5" id="KW-0812">Transmembrane</keyword>
<evidence type="ECO:0000256" key="1">
    <source>
        <dbReference type="ARBA" id="ARBA00022617"/>
    </source>
</evidence>
<name>A0A369KU53_9BACT</name>
<sequence length="166" mass="18673">MPKNTRNSKNSKPLPMKIIGISIGLLFILIVVGVMIIPAFFDKNPVGSLFNNQPAPWALSPKELAKFNYSESEQSGRGYFIEYCASCHGPTGKGNGPLSVNLKKRIPNFLSPSAKYINGFEKDLLFKTINEGIPNSEMPKFNYIPQLAKENIVEYLLHLKKYQNMY</sequence>
<keyword evidence="2 4" id="KW-0479">Metal-binding</keyword>
<dbReference type="SUPFAM" id="SSF46626">
    <property type="entry name" value="Cytochrome c"/>
    <property type="match status" value="1"/>
</dbReference>
<dbReference type="PROSITE" id="PS51007">
    <property type="entry name" value="CYTC"/>
    <property type="match status" value="1"/>
</dbReference>
<evidence type="ECO:0000259" key="6">
    <source>
        <dbReference type="PROSITE" id="PS51007"/>
    </source>
</evidence>
<comment type="caution">
    <text evidence="7">The sequence shown here is derived from an EMBL/GenBank/DDBJ whole genome shotgun (WGS) entry which is preliminary data.</text>
</comment>
<dbReference type="AlphaFoldDB" id="A0A369KU53"/>
<dbReference type="InterPro" id="IPR009056">
    <property type="entry name" value="Cyt_c-like_dom"/>
</dbReference>
<dbReference type="InterPro" id="IPR036909">
    <property type="entry name" value="Cyt_c-like_dom_sf"/>
</dbReference>
<proteinExistence type="predicted"/>
<evidence type="ECO:0000256" key="4">
    <source>
        <dbReference type="PROSITE-ProRule" id="PRU00433"/>
    </source>
</evidence>
<keyword evidence="3 4" id="KW-0408">Iron</keyword>
<keyword evidence="5" id="KW-0472">Membrane</keyword>
<feature type="domain" description="Cytochrome c" evidence="6">
    <location>
        <begin position="71"/>
        <end position="160"/>
    </location>
</feature>
<dbReference type="Gene3D" id="1.10.760.10">
    <property type="entry name" value="Cytochrome c-like domain"/>
    <property type="match status" value="1"/>
</dbReference>
<organism evidence="7 8">
    <name type="scientific">Spirobacillus cienkowskii</name>
    <dbReference type="NCBI Taxonomy" id="495820"/>
    <lineage>
        <taxon>Bacteria</taxon>
        <taxon>Pseudomonadati</taxon>
        <taxon>Bdellovibrionota</taxon>
        <taxon>Oligoflexia</taxon>
        <taxon>Silvanigrellales</taxon>
        <taxon>Spirobacillus</taxon>
    </lineage>
</organism>
<keyword evidence="8" id="KW-1185">Reference proteome</keyword>
<evidence type="ECO:0000313" key="7">
    <source>
        <dbReference type="EMBL" id="RDB37132.1"/>
    </source>
</evidence>
<evidence type="ECO:0000256" key="3">
    <source>
        <dbReference type="ARBA" id="ARBA00023004"/>
    </source>
</evidence>
<accession>A0A369KU53</accession>
<evidence type="ECO:0000256" key="5">
    <source>
        <dbReference type="SAM" id="Phobius"/>
    </source>
</evidence>
<dbReference type="GO" id="GO:0020037">
    <property type="term" value="F:heme binding"/>
    <property type="evidence" value="ECO:0007669"/>
    <property type="project" value="InterPro"/>
</dbReference>
<dbReference type="EMBL" id="QOVW01000007">
    <property type="protein sequence ID" value="RDB37132.1"/>
    <property type="molecule type" value="Genomic_DNA"/>
</dbReference>
<keyword evidence="1 4" id="KW-0349">Heme</keyword>
<protein>
    <submittedName>
        <fullName evidence="7">Cytochrome c</fullName>
    </submittedName>
</protein>
<feature type="transmembrane region" description="Helical" evidence="5">
    <location>
        <begin position="21"/>
        <end position="41"/>
    </location>
</feature>
<dbReference type="Proteomes" id="UP000253934">
    <property type="component" value="Unassembled WGS sequence"/>
</dbReference>
<dbReference type="GO" id="GO:0046872">
    <property type="term" value="F:metal ion binding"/>
    <property type="evidence" value="ECO:0007669"/>
    <property type="project" value="UniProtKB-KW"/>
</dbReference>
<keyword evidence="5" id="KW-1133">Transmembrane helix</keyword>
<dbReference type="Pfam" id="PF13442">
    <property type="entry name" value="Cytochrome_CBB3"/>
    <property type="match status" value="1"/>
</dbReference>
<evidence type="ECO:0000313" key="8">
    <source>
        <dbReference type="Proteomes" id="UP000253934"/>
    </source>
</evidence>
<gene>
    <name evidence="7" type="ORF">DCC88_01450</name>
</gene>
<dbReference type="GO" id="GO:0009055">
    <property type="term" value="F:electron transfer activity"/>
    <property type="evidence" value="ECO:0007669"/>
    <property type="project" value="InterPro"/>
</dbReference>
<evidence type="ECO:0000256" key="2">
    <source>
        <dbReference type="ARBA" id="ARBA00022723"/>
    </source>
</evidence>
<reference evidence="7" key="1">
    <citation type="submission" date="2018-04" db="EMBL/GenBank/DDBJ databases">
        <title>Draft genome sequence of the Candidatus Spirobacillus cienkowskii, a pathogen of freshwater Daphnia species, reconstructed from hemolymph metagenomic reads.</title>
        <authorList>
            <person name="Bresciani L."/>
            <person name="Lemos L.N."/>
            <person name="Wale N."/>
            <person name="Lin J.Y."/>
            <person name="Fernandes G.R."/>
            <person name="Duffy M.A."/>
            <person name="Rodrigues J.M."/>
        </authorList>
    </citation>
    <scope>NUCLEOTIDE SEQUENCE [LARGE SCALE GENOMIC DNA]</scope>
    <source>
        <strain evidence="7">Binning01</strain>
    </source>
</reference>